<evidence type="ECO:0000256" key="1">
    <source>
        <dbReference type="ARBA" id="ARBA00004202"/>
    </source>
</evidence>
<sequence length="155" mass="16727">MCWSVGGGFDVNSGGSSSGDGGGRGYGGGENGSMAITIVEGVVTFQEIIAEPEPSVFSLDKVWILSFKVFNVTKIWCYRITSTALALPMAVLCGINFACMSFCNVWVVNPLVRCLAIECHLIRQVWDMILEVVFRPLFVTLSDCITSVKMALAGE</sequence>
<keyword evidence="3 6" id="KW-1003">Cell membrane</keyword>
<dbReference type="GO" id="GO:0060090">
    <property type="term" value="F:molecular adaptor activity"/>
    <property type="evidence" value="ECO:0007669"/>
    <property type="project" value="TreeGrafter"/>
</dbReference>
<dbReference type="AlphaFoldDB" id="A0AA36AZA8"/>
<dbReference type="PANTHER" id="PTHR10844:SF19">
    <property type="entry name" value="CAVEOLIN-2"/>
    <property type="match status" value="1"/>
</dbReference>
<evidence type="ECO:0000313" key="7">
    <source>
        <dbReference type="EMBL" id="CAI9724378.1"/>
    </source>
</evidence>
<dbReference type="InterPro" id="IPR001612">
    <property type="entry name" value="Caveolin"/>
</dbReference>
<dbReference type="GO" id="GO:0005901">
    <property type="term" value="C:caveola"/>
    <property type="evidence" value="ECO:0007669"/>
    <property type="project" value="UniProtKB-SubCell"/>
</dbReference>
<dbReference type="Proteomes" id="UP001162480">
    <property type="component" value="Chromosome 6"/>
</dbReference>
<dbReference type="PANTHER" id="PTHR10844">
    <property type="entry name" value="CAVEOLIN"/>
    <property type="match status" value="1"/>
</dbReference>
<dbReference type="EMBL" id="OX597819">
    <property type="protein sequence ID" value="CAI9724378.1"/>
    <property type="molecule type" value="Genomic_DNA"/>
</dbReference>
<keyword evidence="5 6" id="KW-0472">Membrane</keyword>
<keyword evidence="8" id="KW-1185">Reference proteome</keyword>
<organism evidence="7 8">
    <name type="scientific">Octopus vulgaris</name>
    <name type="common">Common octopus</name>
    <dbReference type="NCBI Taxonomy" id="6645"/>
    <lineage>
        <taxon>Eukaryota</taxon>
        <taxon>Metazoa</taxon>
        <taxon>Spiralia</taxon>
        <taxon>Lophotrochozoa</taxon>
        <taxon>Mollusca</taxon>
        <taxon>Cephalopoda</taxon>
        <taxon>Coleoidea</taxon>
        <taxon>Octopodiformes</taxon>
        <taxon>Octopoda</taxon>
        <taxon>Incirrata</taxon>
        <taxon>Octopodidae</taxon>
        <taxon>Octopus</taxon>
    </lineage>
</organism>
<comment type="function">
    <text evidence="6">May act as a scaffolding protein within caveolar membranes. Interacts directly with G-protein alpha subunits and can functionally regulate their activity.</text>
</comment>
<dbReference type="Pfam" id="PF01146">
    <property type="entry name" value="Caveolin"/>
    <property type="match status" value="1"/>
</dbReference>
<dbReference type="GO" id="GO:0070836">
    <property type="term" value="P:caveola assembly"/>
    <property type="evidence" value="ECO:0007669"/>
    <property type="project" value="InterPro"/>
</dbReference>
<dbReference type="GO" id="GO:0000139">
    <property type="term" value="C:Golgi membrane"/>
    <property type="evidence" value="ECO:0007669"/>
    <property type="project" value="UniProtKB-SubCell"/>
</dbReference>
<comment type="similarity">
    <text evidence="2 6">Belongs to the caveolin family.</text>
</comment>
<gene>
    <name evidence="7" type="ORF">OCTVUL_1B008990</name>
</gene>
<evidence type="ECO:0000256" key="2">
    <source>
        <dbReference type="ARBA" id="ARBA00010988"/>
    </source>
</evidence>
<accession>A0AA36AZA8</accession>
<evidence type="ECO:0000256" key="6">
    <source>
        <dbReference type="RuleBase" id="RU000680"/>
    </source>
</evidence>
<proteinExistence type="inferred from homology"/>
<evidence type="ECO:0000256" key="5">
    <source>
        <dbReference type="ARBA" id="ARBA00023136"/>
    </source>
</evidence>
<name>A0AA36AZA8_OCTVU</name>
<comment type="subcellular location">
    <subcellularLocation>
        <location evidence="1 6">Cell membrane</location>
        <topology evidence="1 6">Peripheral membrane protein</topology>
    </subcellularLocation>
    <subcellularLocation>
        <location evidence="6">Golgi apparatus membrane</location>
        <topology evidence="6">Peripheral membrane protein</topology>
    </subcellularLocation>
    <subcellularLocation>
        <location evidence="6">Membrane</location>
        <location evidence="6">Caveola</location>
        <topology evidence="6">Peripheral membrane protein</topology>
    </subcellularLocation>
</comment>
<evidence type="ECO:0000256" key="3">
    <source>
        <dbReference type="ARBA" id="ARBA00022475"/>
    </source>
</evidence>
<evidence type="ECO:0000313" key="8">
    <source>
        <dbReference type="Proteomes" id="UP001162480"/>
    </source>
</evidence>
<keyword evidence="4 6" id="KW-0333">Golgi apparatus</keyword>
<protein>
    <recommendedName>
        <fullName evidence="6">Caveolin</fullName>
    </recommendedName>
</protein>
<evidence type="ECO:0000256" key="4">
    <source>
        <dbReference type="ARBA" id="ARBA00023034"/>
    </source>
</evidence>
<reference evidence="7" key="1">
    <citation type="submission" date="2023-08" db="EMBL/GenBank/DDBJ databases">
        <authorList>
            <person name="Alioto T."/>
            <person name="Alioto T."/>
            <person name="Gomez Garrido J."/>
        </authorList>
    </citation>
    <scope>NUCLEOTIDE SEQUENCE</scope>
</reference>